<feature type="compositionally biased region" description="Basic and acidic residues" evidence="1">
    <location>
        <begin position="83"/>
        <end position="105"/>
    </location>
</feature>
<evidence type="ECO:0008006" key="4">
    <source>
        <dbReference type="Google" id="ProtNLM"/>
    </source>
</evidence>
<feature type="compositionally biased region" description="Basic residues" evidence="1">
    <location>
        <begin position="1"/>
        <end position="14"/>
    </location>
</feature>
<evidence type="ECO:0000256" key="1">
    <source>
        <dbReference type="SAM" id="MobiDB-lite"/>
    </source>
</evidence>
<protein>
    <recommendedName>
        <fullName evidence="4">BTB domain-containing protein</fullName>
    </recommendedName>
</protein>
<feature type="region of interest" description="Disordered" evidence="1">
    <location>
        <begin position="1"/>
        <end position="105"/>
    </location>
</feature>
<reference evidence="2 3" key="1">
    <citation type="journal article" date="2024" name="IMA Fungus">
        <title>IMA Genome - F19 : A genome assembly and annotation guide to empower mycologists, including annotated draft genome sequences of Ceratocystis pirilliformis, Diaporthe australafricana, Fusarium ophioides, Paecilomyces lecythidis, and Sporothrix stenoceras.</title>
        <authorList>
            <person name="Aylward J."/>
            <person name="Wilson A.M."/>
            <person name="Visagie C.M."/>
            <person name="Spraker J."/>
            <person name="Barnes I."/>
            <person name="Buitendag C."/>
            <person name="Ceriani C."/>
            <person name="Del Mar Angel L."/>
            <person name="du Plessis D."/>
            <person name="Fuchs T."/>
            <person name="Gasser K."/>
            <person name="Kramer D."/>
            <person name="Li W."/>
            <person name="Munsamy K."/>
            <person name="Piso A."/>
            <person name="Price J.L."/>
            <person name="Sonnekus B."/>
            <person name="Thomas C."/>
            <person name="van der Nest A."/>
            <person name="van Dijk A."/>
            <person name="van Heerden A."/>
            <person name="van Vuuren N."/>
            <person name="Yilmaz N."/>
            <person name="Duong T.A."/>
            <person name="van der Merwe N.A."/>
            <person name="Wingfield M.J."/>
            <person name="Wingfield B.D."/>
        </authorList>
    </citation>
    <scope>NUCLEOTIDE SEQUENCE [LARGE SCALE GENOMIC DNA]</scope>
    <source>
        <strain evidence="2 3">CMW 5346</strain>
    </source>
</reference>
<dbReference type="Proteomes" id="UP001583186">
    <property type="component" value="Unassembled WGS sequence"/>
</dbReference>
<feature type="compositionally biased region" description="Acidic residues" evidence="1">
    <location>
        <begin position="35"/>
        <end position="45"/>
    </location>
</feature>
<dbReference type="Gene3D" id="3.30.710.10">
    <property type="entry name" value="Potassium Channel Kv1.1, Chain A"/>
    <property type="match status" value="1"/>
</dbReference>
<feature type="compositionally biased region" description="Polar residues" evidence="1">
    <location>
        <begin position="59"/>
        <end position="68"/>
    </location>
</feature>
<evidence type="ECO:0000313" key="3">
    <source>
        <dbReference type="Proteomes" id="UP001583186"/>
    </source>
</evidence>
<dbReference type="CDD" id="cd18186">
    <property type="entry name" value="BTB_POZ_ZBTB_KLHL-like"/>
    <property type="match status" value="1"/>
</dbReference>
<sequence length="473" mass="52756">MVKKAKGSKKWRPSRKLDSSTDGAQSGGNWREKSEDSEDDDDTSESNDKPTATSPPPSLQQHPVQLTPSLPALPQTPSPTKPAIEDKQEQEQPSDNERTPTERQYTHDGWNVKVVCNSVEWHLHKVILRKCQYFSAFLPVAEVDDGSICVIELHNHCPGQLSSILRFMYFFEYPGAEYDPYQPLYGDSLLTNTAMFVAGVSVGHQGMMQYALKHIIKWTNTVLLGSGSTEEAEGEERTATPMSSRDSPLGLAIWSSGQMDYAILRLAEPLLRSLTIVYEQPLAVRAGPLYKLRLILVRFVAAALPFLAVNAAFRAHFRNEWERPLVLSPLDERPPGRTVIEDIVVDYAMFSDLGRIGWRKVTVGAGVTAHMKKIHQPSLSRTFALLQRLSQNERSWTTAAPNARDNKDSGSDDRTTMPKPETRAEGKAKRKGESKPKDGGGEKSWETNLVDHEQIMGELWQGLDALLASEMST</sequence>
<organism evidence="2 3">
    <name type="scientific">Sporothrix stenoceras</name>
    <dbReference type="NCBI Taxonomy" id="5173"/>
    <lineage>
        <taxon>Eukaryota</taxon>
        <taxon>Fungi</taxon>
        <taxon>Dikarya</taxon>
        <taxon>Ascomycota</taxon>
        <taxon>Pezizomycotina</taxon>
        <taxon>Sordariomycetes</taxon>
        <taxon>Sordariomycetidae</taxon>
        <taxon>Ophiostomatales</taxon>
        <taxon>Ophiostomataceae</taxon>
        <taxon>Sporothrix</taxon>
    </lineage>
</organism>
<feature type="compositionally biased region" description="Basic and acidic residues" evidence="1">
    <location>
        <begin position="404"/>
        <end position="450"/>
    </location>
</feature>
<feature type="region of interest" description="Disordered" evidence="1">
    <location>
        <begin position="394"/>
        <end position="450"/>
    </location>
</feature>
<keyword evidence="3" id="KW-1185">Reference proteome</keyword>
<evidence type="ECO:0000313" key="2">
    <source>
        <dbReference type="EMBL" id="KAL1903056.1"/>
    </source>
</evidence>
<comment type="caution">
    <text evidence="2">The sequence shown here is derived from an EMBL/GenBank/DDBJ whole genome shotgun (WGS) entry which is preliminary data.</text>
</comment>
<gene>
    <name evidence="2" type="ORF">Sste5346_000340</name>
</gene>
<proteinExistence type="predicted"/>
<dbReference type="SUPFAM" id="SSF54695">
    <property type="entry name" value="POZ domain"/>
    <property type="match status" value="1"/>
</dbReference>
<dbReference type="EMBL" id="JAWCUI010000002">
    <property type="protein sequence ID" value="KAL1903056.1"/>
    <property type="molecule type" value="Genomic_DNA"/>
</dbReference>
<name>A0ABR3ZSA8_9PEZI</name>
<accession>A0ABR3ZSA8</accession>
<dbReference type="InterPro" id="IPR011333">
    <property type="entry name" value="SKP1/BTB/POZ_sf"/>
</dbReference>